<dbReference type="Pfam" id="PF01478">
    <property type="entry name" value="Peptidase_A24"/>
    <property type="match status" value="1"/>
</dbReference>
<comment type="similarity">
    <text evidence="1">Belongs to the peptidase A24 family.</text>
</comment>
<dbReference type="GO" id="GO:0005886">
    <property type="term" value="C:plasma membrane"/>
    <property type="evidence" value="ECO:0007669"/>
    <property type="project" value="TreeGrafter"/>
</dbReference>
<organism evidence="4 5">
    <name type="scientific">Vibrio rotiferianus</name>
    <dbReference type="NCBI Taxonomy" id="190895"/>
    <lineage>
        <taxon>Bacteria</taxon>
        <taxon>Pseudomonadati</taxon>
        <taxon>Pseudomonadota</taxon>
        <taxon>Gammaproteobacteria</taxon>
        <taxon>Vibrionales</taxon>
        <taxon>Vibrionaceae</taxon>
        <taxon>Vibrio</taxon>
    </lineage>
</organism>
<feature type="transmembrane region" description="Helical" evidence="2">
    <location>
        <begin position="95"/>
        <end position="113"/>
    </location>
</feature>
<evidence type="ECO:0000313" key="5">
    <source>
        <dbReference type="Proteomes" id="UP000315115"/>
    </source>
</evidence>
<sequence>MSYAEILVWGVLLAIGVSDAQRHRIPNKFVLVLLLVVVASLTSPPSTDWLDHVKGGVVTFFICFGLFMLKVMAGGDVKLLAVIGVWLGLSRIGDAMIWIILAGGVVGLFYAALNIASNDKPLSHQVRGYCLRKATPGFRHESHLVIPFAPVIVIGLAYYSYIY</sequence>
<dbReference type="Gene3D" id="1.20.120.1220">
    <property type="match status" value="1"/>
</dbReference>
<keyword evidence="2" id="KW-0812">Transmembrane</keyword>
<dbReference type="RefSeq" id="WP_143692887.1">
    <property type="nucleotide sequence ID" value="NZ_AP019798.1"/>
</dbReference>
<dbReference type="Proteomes" id="UP000315115">
    <property type="component" value="Chromosome 1"/>
</dbReference>
<dbReference type="AlphaFoldDB" id="A0A510I7K0"/>
<feature type="transmembrane region" description="Helical" evidence="2">
    <location>
        <begin position="142"/>
        <end position="162"/>
    </location>
</feature>
<protein>
    <submittedName>
        <fullName evidence="4">Prepilin peptidase</fullName>
    </submittedName>
</protein>
<dbReference type="InterPro" id="IPR000045">
    <property type="entry name" value="Prepilin_IV_endopep_pep"/>
</dbReference>
<keyword evidence="2" id="KW-1133">Transmembrane helix</keyword>
<keyword evidence="2" id="KW-0472">Membrane</keyword>
<feature type="domain" description="Prepilin type IV endopeptidase peptidase" evidence="3">
    <location>
        <begin position="7"/>
        <end position="110"/>
    </location>
</feature>
<name>A0A510I7K0_9VIBR</name>
<reference evidence="5" key="1">
    <citation type="submission" date="2019-07" db="EMBL/GenBank/DDBJ databases">
        <title>Complete Genome Sequences of Vibrion rotiferianus strain AM7.</title>
        <authorList>
            <person name="Miyazaki K."/>
            <person name="Wiseschart A."/>
            <person name="Pootanakit K."/>
            <person name="Ishimori K."/>
            <person name="Kitahara K."/>
        </authorList>
    </citation>
    <scope>NUCLEOTIDE SEQUENCE [LARGE SCALE GENOMIC DNA]</scope>
    <source>
        <strain evidence="5">AM7</strain>
    </source>
</reference>
<feature type="transmembrane region" description="Helical" evidence="2">
    <location>
        <begin position="30"/>
        <end position="50"/>
    </location>
</feature>
<dbReference type="GO" id="GO:0006465">
    <property type="term" value="P:signal peptide processing"/>
    <property type="evidence" value="ECO:0007669"/>
    <property type="project" value="TreeGrafter"/>
</dbReference>
<evidence type="ECO:0000256" key="1">
    <source>
        <dbReference type="ARBA" id="ARBA00005801"/>
    </source>
</evidence>
<evidence type="ECO:0000256" key="2">
    <source>
        <dbReference type="SAM" id="Phobius"/>
    </source>
</evidence>
<dbReference type="InterPro" id="IPR050882">
    <property type="entry name" value="Prepilin_peptidase/N-MTase"/>
</dbReference>
<accession>A0A510I7K0</accession>
<evidence type="ECO:0000313" key="4">
    <source>
        <dbReference type="EMBL" id="BBL89703.1"/>
    </source>
</evidence>
<gene>
    <name evidence="4" type="ORF">VroAM7_23560</name>
</gene>
<dbReference type="PANTHER" id="PTHR30487">
    <property type="entry name" value="TYPE 4 PREPILIN-LIKE PROTEINS LEADER PEPTIDE-PROCESSING ENZYME"/>
    <property type="match status" value="1"/>
</dbReference>
<dbReference type="EMBL" id="AP019798">
    <property type="protein sequence ID" value="BBL89703.1"/>
    <property type="molecule type" value="Genomic_DNA"/>
</dbReference>
<dbReference type="GO" id="GO:0004190">
    <property type="term" value="F:aspartic-type endopeptidase activity"/>
    <property type="evidence" value="ECO:0007669"/>
    <property type="project" value="InterPro"/>
</dbReference>
<proteinExistence type="inferred from homology"/>
<feature type="transmembrane region" description="Helical" evidence="2">
    <location>
        <begin position="57"/>
        <end position="75"/>
    </location>
</feature>
<evidence type="ECO:0000259" key="3">
    <source>
        <dbReference type="Pfam" id="PF01478"/>
    </source>
</evidence>
<dbReference type="PANTHER" id="PTHR30487:SF0">
    <property type="entry name" value="PREPILIN LEADER PEPTIDASE_N-METHYLTRANSFERASE-RELATED"/>
    <property type="match status" value="1"/>
</dbReference>